<feature type="compositionally biased region" description="Polar residues" evidence="2">
    <location>
        <begin position="343"/>
        <end position="360"/>
    </location>
</feature>
<reference evidence="5 6" key="1">
    <citation type="submission" date="2019-12" db="EMBL/GenBank/DDBJ databases">
        <authorList>
            <person name="Scholz U."/>
            <person name="Mascher M."/>
            <person name="Fiebig A."/>
        </authorList>
    </citation>
    <scope>NUCLEOTIDE SEQUENCE</scope>
</reference>
<dbReference type="Gene3D" id="1.10.238.10">
    <property type="entry name" value="EF-hand"/>
    <property type="match status" value="2"/>
</dbReference>
<feature type="domain" description="EF-hand" evidence="4">
    <location>
        <begin position="1"/>
        <end position="34"/>
    </location>
</feature>
<accession>A0A7I8JTH5</accession>
<feature type="region of interest" description="Disordered" evidence="2">
    <location>
        <begin position="672"/>
        <end position="733"/>
    </location>
</feature>
<keyword evidence="1" id="KW-0106">Calcium</keyword>
<dbReference type="SUPFAM" id="SSF47473">
    <property type="entry name" value="EF-hand"/>
    <property type="match status" value="2"/>
</dbReference>
<evidence type="ECO:0000313" key="5">
    <source>
        <dbReference type="EMBL" id="CAA2634466.1"/>
    </source>
</evidence>
<dbReference type="PROSITE" id="PS50031">
    <property type="entry name" value="EH"/>
    <property type="match status" value="2"/>
</dbReference>
<dbReference type="InterPro" id="IPR018247">
    <property type="entry name" value="EF_Hand_1_Ca_BS"/>
</dbReference>
<feature type="domain" description="EH" evidence="3">
    <location>
        <begin position="371"/>
        <end position="453"/>
    </location>
</feature>
<feature type="region of interest" description="Disordered" evidence="2">
    <location>
        <begin position="339"/>
        <end position="364"/>
    </location>
</feature>
<feature type="region of interest" description="Disordered" evidence="2">
    <location>
        <begin position="284"/>
        <end position="308"/>
    </location>
</feature>
<feature type="region of interest" description="Disordered" evidence="2">
    <location>
        <begin position="879"/>
        <end position="903"/>
    </location>
</feature>
<dbReference type="GO" id="GO:0005886">
    <property type="term" value="C:plasma membrane"/>
    <property type="evidence" value="ECO:0007669"/>
    <property type="project" value="TreeGrafter"/>
</dbReference>
<name>A0A7I8JTH5_SPIIN</name>
<dbReference type="SMART" id="SM00054">
    <property type="entry name" value="EFh"/>
    <property type="match status" value="4"/>
</dbReference>
<feature type="compositionally biased region" description="Low complexity" evidence="2">
    <location>
        <begin position="691"/>
        <end position="700"/>
    </location>
</feature>
<organism evidence="5">
    <name type="scientific">Spirodela intermedia</name>
    <name type="common">Intermediate duckweed</name>
    <dbReference type="NCBI Taxonomy" id="51605"/>
    <lineage>
        <taxon>Eukaryota</taxon>
        <taxon>Viridiplantae</taxon>
        <taxon>Streptophyta</taxon>
        <taxon>Embryophyta</taxon>
        <taxon>Tracheophyta</taxon>
        <taxon>Spermatophyta</taxon>
        <taxon>Magnoliopsida</taxon>
        <taxon>Liliopsida</taxon>
        <taxon>Araceae</taxon>
        <taxon>Lemnoideae</taxon>
        <taxon>Spirodela</taxon>
    </lineage>
</organism>
<dbReference type="SMART" id="SM00027">
    <property type="entry name" value="EH"/>
    <property type="match status" value="2"/>
</dbReference>
<dbReference type="Proteomes" id="UP001189122">
    <property type="component" value="Unassembled WGS sequence"/>
</dbReference>
<dbReference type="InterPro" id="IPR002048">
    <property type="entry name" value="EF_hand_dom"/>
</dbReference>
<gene>
    <name evidence="5" type="ORF">SI7747_18019875</name>
</gene>
<sequence length="929" mass="101510">METFDAYFRRADLDMDGRISGAEAVAFFQGSNLPKQILAQIWMYCDSNKTGFLGRKEFYNALRLVTVSQRGQELTPEIVKAALEGPVSAQIPPPQINTASVMATPGNQIGIMPSASPQNPGFRGPQVLSNANVSQQVFPSEGQYLRPNQATSAVSYRPLIGQGIAGGGVATAGPRRPLSNNPNILTDWPSGRTGGTSVGGPLQVSQGSAASVMKDGFGSALSGLKTSAAPRAVGTYADTLSLQPQALDSRQSIQPSVTDSKTVVTSGNGFNSVFGADVFTAVSQPKQDGSSNAPTPSLMGSMNSGMQTSFRPVQNLQTQSSSTVPHGGSQLPGTQLLVKQRQNEPAQSTSAHAGLSSISSGRPWPRFSQTDVQKYSKVFVEVDTDKDGKITGEQARNLFLSWKLPREVLKQVWDLSDQDNDSMLSHREFVIALYLMERHREGYPLPAVLPNSIKFDEIFTKKPKWSSVGEHLAGHLRKEDQNGPNLNFQEETDPNEKMQELEKEILDSKEKINFYRSKMQELVLYKSKCDNKLNEITEKASADKREVEFVAKKYDEKYKQVGDLASKLTIEEAAFRDTQQRKSELHNAITTMEKGGSADGLLQVRADRIHADLEGLLKALNERCKKHALDIKSTGILELPFGWELGVQEGATEWDEDWDKFEDEGFSLAKEQDNYSNTKHPSAWIGKSSMDDVSSVTSSTNADMEKPSSFNERASDNKSAYAQSEDGSMEYPSGSQFQEFPSAHFDVHDASPRAVESPRDHVRDGSTNSMGNFADDTSWGAAFDMSNDGDSVSDFSTKESYNGSRRDSFFETGDFGLNPIRTGSPAAVSEYGRREKATIFADSVPGTPQLSYSSSPHFSEGPESNNAFDAFGRFDSFSTTNSGFDSIRSTSDQSQGFGFDDSDPFGYTGPFKALESSDSKRDSSKWSAF</sequence>
<dbReference type="GO" id="GO:0006897">
    <property type="term" value="P:endocytosis"/>
    <property type="evidence" value="ECO:0007669"/>
    <property type="project" value="TreeGrafter"/>
</dbReference>
<feature type="domain" description="EF-hand" evidence="4">
    <location>
        <begin position="407"/>
        <end position="439"/>
    </location>
</feature>
<dbReference type="GO" id="GO:0005509">
    <property type="term" value="F:calcium ion binding"/>
    <property type="evidence" value="ECO:0007669"/>
    <property type="project" value="InterPro"/>
</dbReference>
<keyword evidence="6" id="KW-1185">Reference proteome</keyword>
<evidence type="ECO:0000256" key="2">
    <source>
        <dbReference type="SAM" id="MobiDB-lite"/>
    </source>
</evidence>
<dbReference type="Pfam" id="PF12763">
    <property type="entry name" value="EH"/>
    <property type="match status" value="2"/>
</dbReference>
<feature type="domain" description="EH" evidence="3">
    <location>
        <begin position="1"/>
        <end position="90"/>
    </location>
</feature>
<dbReference type="EMBL" id="CACRZD030000018">
    <property type="protein sequence ID" value="CAA6673458.1"/>
    <property type="molecule type" value="Genomic_DNA"/>
</dbReference>
<dbReference type="InterPro" id="IPR000261">
    <property type="entry name" value="EH_dom"/>
</dbReference>
<feature type="compositionally biased region" description="Basic and acidic residues" evidence="2">
    <location>
        <begin position="915"/>
        <end position="929"/>
    </location>
</feature>
<dbReference type="InterPro" id="IPR011992">
    <property type="entry name" value="EF-hand-dom_pair"/>
</dbReference>
<feature type="compositionally biased region" description="Polar residues" evidence="2">
    <location>
        <begin position="879"/>
        <end position="896"/>
    </location>
</feature>
<dbReference type="PANTHER" id="PTHR11216:SF161">
    <property type="entry name" value="CALCIUM-BINDING EF HAND FAMILY PROTEIN"/>
    <property type="match status" value="1"/>
</dbReference>
<protein>
    <submittedName>
        <fullName evidence="5">Uncharacterized protein</fullName>
    </submittedName>
</protein>
<feature type="domain" description="EF-hand" evidence="4">
    <location>
        <begin position="370"/>
        <end position="405"/>
    </location>
</feature>
<dbReference type="PROSITE" id="PS00018">
    <property type="entry name" value="EF_HAND_1"/>
    <property type="match status" value="1"/>
</dbReference>
<dbReference type="GO" id="GO:0016197">
    <property type="term" value="P:endosomal transport"/>
    <property type="evidence" value="ECO:0007669"/>
    <property type="project" value="TreeGrafter"/>
</dbReference>
<dbReference type="GO" id="GO:0005737">
    <property type="term" value="C:cytoplasm"/>
    <property type="evidence" value="ECO:0007669"/>
    <property type="project" value="TreeGrafter"/>
</dbReference>
<feature type="domain" description="EF-hand" evidence="4">
    <location>
        <begin position="35"/>
        <end position="68"/>
    </location>
</feature>
<dbReference type="EMBL" id="LR743605">
    <property type="protein sequence ID" value="CAA2634466.1"/>
    <property type="molecule type" value="Genomic_DNA"/>
</dbReference>
<evidence type="ECO:0000313" key="6">
    <source>
        <dbReference type="Proteomes" id="UP001189122"/>
    </source>
</evidence>
<dbReference type="PROSITE" id="PS50222">
    <property type="entry name" value="EF_HAND_2"/>
    <property type="match status" value="4"/>
</dbReference>
<proteinExistence type="predicted"/>
<dbReference type="PANTHER" id="PTHR11216">
    <property type="entry name" value="EH DOMAIN"/>
    <property type="match status" value="1"/>
</dbReference>
<feature type="compositionally biased region" description="Polar residues" evidence="2">
    <location>
        <begin position="708"/>
        <end position="726"/>
    </location>
</feature>
<dbReference type="CDD" id="cd00052">
    <property type="entry name" value="EH"/>
    <property type="match status" value="2"/>
</dbReference>
<evidence type="ECO:0000256" key="1">
    <source>
        <dbReference type="ARBA" id="ARBA00022837"/>
    </source>
</evidence>
<dbReference type="AlphaFoldDB" id="A0A7I8JTH5"/>
<evidence type="ECO:0000259" key="3">
    <source>
        <dbReference type="PROSITE" id="PS50031"/>
    </source>
</evidence>
<feature type="region of interest" description="Disordered" evidence="2">
    <location>
        <begin position="313"/>
        <end position="332"/>
    </location>
</feature>
<feature type="compositionally biased region" description="Polar residues" evidence="2">
    <location>
        <begin position="313"/>
        <end position="324"/>
    </location>
</feature>
<evidence type="ECO:0000259" key="4">
    <source>
        <dbReference type="PROSITE" id="PS50222"/>
    </source>
</evidence>
<feature type="region of interest" description="Disordered" evidence="2">
    <location>
        <begin position="477"/>
        <end position="496"/>
    </location>
</feature>
<feature type="region of interest" description="Disordered" evidence="2">
    <location>
        <begin position="910"/>
        <end position="929"/>
    </location>
</feature>